<reference evidence="2" key="1">
    <citation type="submission" date="2024-01" db="EMBL/GenBank/DDBJ databases">
        <title>Roseobacter fucihabitans sp. nov., isolated from the brown alga Fucus spiralis.</title>
        <authorList>
            <person name="Hahnke S."/>
            <person name="Berger M."/>
            <person name="Schlingloff A."/>
            <person name="Athale I."/>
            <person name="Neumann-Schaal M."/>
            <person name="Adenaya A."/>
            <person name="Poehlein A."/>
            <person name="Daniel R."/>
            <person name="Pertersen J."/>
            <person name="Brinkhoff T."/>
        </authorList>
    </citation>
    <scope>NUCLEOTIDE SEQUENCE [LARGE SCALE GENOMIC DNA]</scope>
    <source>
        <strain evidence="2">B14</strain>
    </source>
</reference>
<dbReference type="RefSeq" id="WP_187432379.1">
    <property type="nucleotide sequence ID" value="NZ_CP143423.1"/>
</dbReference>
<dbReference type="Proteomes" id="UP001318682">
    <property type="component" value="Chromosome"/>
</dbReference>
<protein>
    <submittedName>
        <fullName evidence="1">Uncharacterized protein</fullName>
    </submittedName>
</protein>
<keyword evidence="2" id="KW-1185">Reference proteome</keyword>
<dbReference type="EMBL" id="CP143423">
    <property type="protein sequence ID" value="WVX47817.1"/>
    <property type="molecule type" value="Genomic_DNA"/>
</dbReference>
<evidence type="ECO:0000313" key="1">
    <source>
        <dbReference type="EMBL" id="WVX47817.1"/>
    </source>
</evidence>
<proteinExistence type="predicted"/>
<gene>
    <name evidence="1" type="ORF">ROLI_008890</name>
</gene>
<accession>A0ABZ2BRG6</accession>
<sequence>MQPDHEAEMTCYRQVQDAIKQVKGLSLALHELERRADEVAIPVAAADALHIAIGRALDDAGSMLEAHYHPRTWRPRQAVKAS</sequence>
<evidence type="ECO:0000313" key="2">
    <source>
        <dbReference type="Proteomes" id="UP001318682"/>
    </source>
</evidence>
<name>A0ABZ2BRG6_9RHOB</name>
<organism evidence="1 2">
    <name type="scientific">Roseobacter fucihabitans</name>
    <dbReference type="NCBI Taxonomy" id="1537242"/>
    <lineage>
        <taxon>Bacteria</taxon>
        <taxon>Pseudomonadati</taxon>
        <taxon>Pseudomonadota</taxon>
        <taxon>Alphaproteobacteria</taxon>
        <taxon>Rhodobacterales</taxon>
        <taxon>Roseobacteraceae</taxon>
        <taxon>Roseobacter</taxon>
    </lineage>
</organism>